<dbReference type="AlphaFoldDB" id="A0A077FGU8"/>
<organism evidence="2 3">
    <name type="scientific">Pseudomonas alkylphenolica</name>
    <dbReference type="NCBI Taxonomy" id="237609"/>
    <lineage>
        <taxon>Bacteria</taxon>
        <taxon>Pseudomonadati</taxon>
        <taxon>Pseudomonadota</taxon>
        <taxon>Gammaproteobacteria</taxon>
        <taxon>Pseudomonadales</taxon>
        <taxon>Pseudomonadaceae</taxon>
        <taxon>Pseudomonas</taxon>
    </lineage>
</organism>
<dbReference type="OrthoDB" id="6197669at2"/>
<dbReference type="KEGG" id="palk:PSAKL28_45550"/>
<dbReference type="RefSeq" id="WP_038614698.1">
    <property type="nucleotide sequence ID" value="NZ_CP009048.1"/>
</dbReference>
<proteinExistence type="predicted"/>
<dbReference type="eggNOG" id="ENOG5033DJM">
    <property type="taxonomic scope" value="Bacteria"/>
</dbReference>
<gene>
    <name evidence="2" type="ORF">PSAKL28_45550</name>
</gene>
<dbReference type="HOGENOM" id="CLU_155686_1_1_6"/>
<accession>A0A077FGU8</accession>
<name>A0A077FGU8_9PSED</name>
<evidence type="ECO:0000259" key="1">
    <source>
        <dbReference type="Pfam" id="PF09413"/>
    </source>
</evidence>
<dbReference type="Proteomes" id="UP000028931">
    <property type="component" value="Chromosome"/>
</dbReference>
<evidence type="ECO:0000313" key="2">
    <source>
        <dbReference type="EMBL" id="AIL63695.1"/>
    </source>
</evidence>
<sequence>MQRIYDPENLLEAEMLIGMLASEGIQVHLMGRDLMGAIGDLPVHGLLGLAVADEQADSARQLIAAYNTAQPLAGDEPETIPGTLIC</sequence>
<protein>
    <recommendedName>
        <fullName evidence="1">DUF2007 domain-containing protein</fullName>
    </recommendedName>
</protein>
<reference evidence="2 3" key="1">
    <citation type="submission" date="2014-07" db="EMBL/GenBank/DDBJ databases">
        <authorList>
            <person name="Lee K."/>
            <person name="Lim J.Y."/>
            <person name="Hwang I."/>
        </authorList>
    </citation>
    <scope>NUCLEOTIDE SEQUENCE [LARGE SCALE GENOMIC DNA]</scope>
    <source>
        <strain evidence="2 3">KL28</strain>
    </source>
</reference>
<dbReference type="InterPro" id="IPR018551">
    <property type="entry name" value="DUF2007"/>
</dbReference>
<evidence type="ECO:0000313" key="3">
    <source>
        <dbReference type="Proteomes" id="UP000028931"/>
    </source>
</evidence>
<feature type="domain" description="DUF2007" evidence="1">
    <location>
        <begin position="1"/>
        <end position="65"/>
    </location>
</feature>
<dbReference type="Pfam" id="PF09413">
    <property type="entry name" value="DUF2007"/>
    <property type="match status" value="1"/>
</dbReference>
<dbReference type="EMBL" id="CP009048">
    <property type="protein sequence ID" value="AIL63695.1"/>
    <property type="molecule type" value="Genomic_DNA"/>
</dbReference>